<dbReference type="Proteomes" id="UP000663868">
    <property type="component" value="Unassembled WGS sequence"/>
</dbReference>
<evidence type="ECO:0000313" key="1">
    <source>
        <dbReference type="EMBL" id="CAF1506163.1"/>
    </source>
</evidence>
<dbReference type="AlphaFoldDB" id="A0A820FP09"/>
<gene>
    <name evidence="1" type="ORF">IZO911_LOCUS45239</name>
    <name evidence="2" type="ORF">KXQ929_LOCUS43548</name>
</gene>
<organism evidence="2 3">
    <name type="scientific">Adineta steineri</name>
    <dbReference type="NCBI Taxonomy" id="433720"/>
    <lineage>
        <taxon>Eukaryota</taxon>
        <taxon>Metazoa</taxon>
        <taxon>Spiralia</taxon>
        <taxon>Gnathifera</taxon>
        <taxon>Rotifera</taxon>
        <taxon>Eurotatoria</taxon>
        <taxon>Bdelloidea</taxon>
        <taxon>Adinetida</taxon>
        <taxon>Adinetidae</taxon>
        <taxon>Adineta</taxon>
    </lineage>
</organism>
<dbReference type="EMBL" id="CAJOBB010011672">
    <property type="protein sequence ID" value="CAF4264766.1"/>
    <property type="molecule type" value="Genomic_DNA"/>
</dbReference>
<evidence type="ECO:0000313" key="3">
    <source>
        <dbReference type="Proteomes" id="UP000663868"/>
    </source>
</evidence>
<protein>
    <submittedName>
        <fullName evidence="2">Uncharacterized protein</fullName>
    </submittedName>
</protein>
<dbReference type="EMBL" id="CAJNOE010003827">
    <property type="protein sequence ID" value="CAF1506163.1"/>
    <property type="molecule type" value="Genomic_DNA"/>
</dbReference>
<evidence type="ECO:0000313" key="2">
    <source>
        <dbReference type="EMBL" id="CAF4264766.1"/>
    </source>
</evidence>
<comment type="caution">
    <text evidence="2">The sequence shown here is derived from an EMBL/GenBank/DDBJ whole genome shotgun (WGS) entry which is preliminary data.</text>
</comment>
<reference evidence="2" key="1">
    <citation type="submission" date="2021-02" db="EMBL/GenBank/DDBJ databases">
        <authorList>
            <person name="Nowell W R."/>
        </authorList>
    </citation>
    <scope>NUCLEOTIDE SEQUENCE</scope>
</reference>
<feature type="non-terminal residue" evidence="2">
    <location>
        <position position="1"/>
    </location>
</feature>
<proteinExistence type="predicted"/>
<sequence length="50" mass="5861">PSVNFENIEKSSTLRHAIPLLGEYTRSILQTKLHYTNEQLDKLIHEKIIQ</sequence>
<name>A0A820FP09_9BILA</name>
<accession>A0A820FP09</accession>
<dbReference type="Proteomes" id="UP000663860">
    <property type="component" value="Unassembled WGS sequence"/>
</dbReference>